<dbReference type="Proteomes" id="UP000027361">
    <property type="component" value="Unassembled WGS sequence"/>
</dbReference>
<feature type="transmembrane region" description="Helical" evidence="6">
    <location>
        <begin position="371"/>
        <end position="389"/>
    </location>
</feature>
<dbReference type="STRING" id="1037660.A0A066W6I7"/>
<comment type="subcellular location">
    <subcellularLocation>
        <location evidence="1">Membrane</location>
        <topology evidence="1">Multi-pass membrane protein</topology>
    </subcellularLocation>
</comment>
<protein>
    <submittedName>
        <fullName evidence="8">MFS general substrate transporter</fullName>
    </submittedName>
</protein>
<accession>A0A066W6I7</accession>
<keyword evidence="5 6" id="KW-0472">Membrane</keyword>
<feature type="transmembrane region" description="Helical" evidence="6">
    <location>
        <begin position="459"/>
        <end position="478"/>
    </location>
</feature>
<feature type="transmembrane region" description="Helical" evidence="6">
    <location>
        <begin position="138"/>
        <end position="158"/>
    </location>
</feature>
<feature type="transmembrane region" description="Helical" evidence="6">
    <location>
        <begin position="68"/>
        <end position="86"/>
    </location>
</feature>
<comment type="caution">
    <text evidence="8">The sequence shown here is derived from an EMBL/GenBank/DDBJ whole genome shotgun (WGS) entry which is preliminary data.</text>
</comment>
<feature type="transmembrane region" description="Helical" evidence="6">
    <location>
        <begin position="164"/>
        <end position="186"/>
    </location>
</feature>
<feature type="transmembrane region" description="Helical" evidence="6">
    <location>
        <begin position="395"/>
        <end position="416"/>
    </location>
</feature>
<dbReference type="GeneID" id="25267797"/>
<evidence type="ECO:0000259" key="7">
    <source>
        <dbReference type="PROSITE" id="PS50850"/>
    </source>
</evidence>
<dbReference type="AlphaFoldDB" id="A0A066W6I7"/>
<dbReference type="InterPro" id="IPR011701">
    <property type="entry name" value="MFS"/>
</dbReference>
<feature type="transmembrane region" description="Helical" evidence="6">
    <location>
        <begin position="341"/>
        <end position="359"/>
    </location>
</feature>
<reference evidence="8 9" key="1">
    <citation type="submission" date="2014-05" db="EMBL/GenBank/DDBJ databases">
        <title>Draft genome sequence of a rare smut relative, Tilletiaria anomala UBC 951.</title>
        <authorList>
            <consortium name="DOE Joint Genome Institute"/>
            <person name="Toome M."/>
            <person name="Kuo A."/>
            <person name="Henrissat B."/>
            <person name="Lipzen A."/>
            <person name="Tritt A."/>
            <person name="Yoshinaga Y."/>
            <person name="Zane M."/>
            <person name="Barry K."/>
            <person name="Grigoriev I.V."/>
            <person name="Spatafora J.W."/>
            <person name="Aimea M.C."/>
        </authorList>
    </citation>
    <scope>NUCLEOTIDE SEQUENCE [LARGE SCALE GENOMIC DNA]</scope>
    <source>
        <strain evidence="8 9">UBC 951</strain>
    </source>
</reference>
<evidence type="ECO:0000256" key="6">
    <source>
        <dbReference type="SAM" id="Phobius"/>
    </source>
</evidence>
<feature type="domain" description="Major facilitator superfamily (MFS) profile" evidence="7">
    <location>
        <begin position="72"/>
        <end position="483"/>
    </location>
</feature>
<feature type="transmembrane region" description="Helical" evidence="6">
    <location>
        <begin position="232"/>
        <end position="254"/>
    </location>
</feature>
<dbReference type="PANTHER" id="PTHR43791">
    <property type="entry name" value="PERMEASE-RELATED"/>
    <property type="match status" value="1"/>
</dbReference>
<dbReference type="EMBL" id="JMSN01000021">
    <property type="protein sequence ID" value="KDN49592.1"/>
    <property type="molecule type" value="Genomic_DNA"/>
</dbReference>
<keyword evidence="2" id="KW-0813">Transport</keyword>
<name>A0A066W6I7_TILAU</name>
<evidence type="ECO:0000256" key="4">
    <source>
        <dbReference type="ARBA" id="ARBA00022989"/>
    </source>
</evidence>
<feature type="transmembrane region" description="Helical" evidence="6">
    <location>
        <begin position="106"/>
        <end position="126"/>
    </location>
</feature>
<feature type="transmembrane region" description="Helical" evidence="6">
    <location>
        <begin position="306"/>
        <end position="329"/>
    </location>
</feature>
<dbReference type="RefSeq" id="XP_013244378.1">
    <property type="nucleotide sequence ID" value="XM_013388924.1"/>
</dbReference>
<dbReference type="OrthoDB" id="3639251at2759"/>
<gene>
    <name evidence="8" type="ORF">K437DRAFT_76958</name>
</gene>
<dbReference type="GO" id="GO:0022857">
    <property type="term" value="F:transmembrane transporter activity"/>
    <property type="evidence" value="ECO:0007669"/>
    <property type="project" value="InterPro"/>
</dbReference>
<evidence type="ECO:0000256" key="5">
    <source>
        <dbReference type="ARBA" id="ARBA00023136"/>
    </source>
</evidence>
<dbReference type="SUPFAM" id="SSF103473">
    <property type="entry name" value="MFS general substrate transporter"/>
    <property type="match status" value="1"/>
</dbReference>
<dbReference type="Gene3D" id="1.20.1250.20">
    <property type="entry name" value="MFS general substrate transporter like domains"/>
    <property type="match status" value="2"/>
</dbReference>
<evidence type="ECO:0000256" key="2">
    <source>
        <dbReference type="ARBA" id="ARBA00022448"/>
    </source>
</evidence>
<dbReference type="InterPro" id="IPR036259">
    <property type="entry name" value="MFS_trans_sf"/>
</dbReference>
<feature type="transmembrane region" description="Helical" evidence="6">
    <location>
        <begin position="198"/>
        <end position="220"/>
    </location>
</feature>
<dbReference type="InParanoid" id="A0A066W6I7"/>
<evidence type="ECO:0000256" key="1">
    <source>
        <dbReference type="ARBA" id="ARBA00004141"/>
    </source>
</evidence>
<dbReference type="FunFam" id="1.20.1250.20:FF:000057">
    <property type="entry name" value="MFS general substrate transporter"/>
    <property type="match status" value="1"/>
</dbReference>
<keyword evidence="4 6" id="KW-1133">Transmembrane helix</keyword>
<feature type="transmembrane region" description="Helical" evidence="6">
    <location>
        <begin position="428"/>
        <end position="447"/>
    </location>
</feature>
<sequence>MGIRGMLSQNTAAPGCGTAPALEVGDTFDGLPVSRQTRKLLSTPEGQAAWRKPYVPNSDAERRLVRKIDLRLMPILWLMYVLNYIDRTNIGNAKVGGMQQDLNLNSTGYSLGLLIFFVGYLLFEIPSNMILSRTRPSLFLPAIMLIWGCLTVAFRGVHNLGSLVGLRFALGIVESGFFPGVLFVLSSWYKPSETAKRFAIFYSASILSGAFGGLLAGGLINGLQGLAGVAGWHWLFIIEGVCTIFVALCAFFILPDYPSDTKFLTIEERALATKRILSDAARTGHVDRDITHKKAFFMAVADWKTWALTVAYMGIAGAGTISYFIPTIVSQIGYKGTDAQLYSSIPYAVAFVFSVTFNFSSDYFRDKAFHATAFISLAGLMCIVQASIIPPKASFAVLCFVAAGIWTALPVFLSFATLIIRSPPEKRAVAIAIINSLGNFSSVYGSFLWPDRTKPHYVMGWSVSAAFCFMSAVIIILMRWREGPMQIANDADAANVVKEQLQEQGQQDCSITSELDRQKFDSLSKAPHDGIRTTTHDA</sequence>
<dbReference type="PANTHER" id="PTHR43791:SF38">
    <property type="entry name" value="MAJOR FACILITATOR SUPERFAMILY (MFS) PROFILE DOMAIN-CONTAINING PROTEIN"/>
    <property type="match status" value="1"/>
</dbReference>
<dbReference type="PROSITE" id="PS50850">
    <property type="entry name" value="MFS"/>
    <property type="match status" value="1"/>
</dbReference>
<evidence type="ECO:0000256" key="3">
    <source>
        <dbReference type="ARBA" id="ARBA00022692"/>
    </source>
</evidence>
<dbReference type="HOGENOM" id="CLU_001265_0_6_1"/>
<keyword evidence="3 6" id="KW-0812">Transmembrane</keyword>
<proteinExistence type="predicted"/>
<evidence type="ECO:0000313" key="9">
    <source>
        <dbReference type="Proteomes" id="UP000027361"/>
    </source>
</evidence>
<dbReference type="Pfam" id="PF07690">
    <property type="entry name" value="MFS_1"/>
    <property type="match status" value="1"/>
</dbReference>
<organism evidence="8 9">
    <name type="scientific">Tilletiaria anomala (strain ATCC 24038 / CBS 436.72 / UBC 951)</name>
    <dbReference type="NCBI Taxonomy" id="1037660"/>
    <lineage>
        <taxon>Eukaryota</taxon>
        <taxon>Fungi</taxon>
        <taxon>Dikarya</taxon>
        <taxon>Basidiomycota</taxon>
        <taxon>Ustilaginomycotina</taxon>
        <taxon>Exobasidiomycetes</taxon>
        <taxon>Georgefischeriales</taxon>
        <taxon>Tilletiariaceae</taxon>
        <taxon>Tilletiaria</taxon>
    </lineage>
</organism>
<evidence type="ECO:0000313" key="8">
    <source>
        <dbReference type="EMBL" id="KDN49592.1"/>
    </source>
</evidence>
<dbReference type="InterPro" id="IPR020846">
    <property type="entry name" value="MFS_dom"/>
</dbReference>
<dbReference type="OMA" id="EAQIAHW"/>
<keyword evidence="9" id="KW-1185">Reference proteome</keyword>
<dbReference type="GO" id="GO:0016020">
    <property type="term" value="C:membrane"/>
    <property type="evidence" value="ECO:0007669"/>
    <property type="project" value="UniProtKB-SubCell"/>
</dbReference>